<gene>
    <name evidence="1" type="ORF">ACFSTG_08575</name>
</gene>
<dbReference type="SUPFAM" id="SSF53335">
    <property type="entry name" value="S-adenosyl-L-methionine-dependent methyltransferases"/>
    <property type="match status" value="1"/>
</dbReference>
<accession>A0ABW5IXM4</accession>
<dbReference type="EMBL" id="JBHULT010000008">
    <property type="protein sequence ID" value="MFD2517944.1"/>
    <property type="molecule type" value="Genomic_DNA"/>
</dbReference>
<proteinExistence type="predicted"/>
<dbReference type="Gene3D" id="3.40.50.150">
    <property type="entry name" value="Vaccinia Virus protein VP39"/>
    <property type="match status" value="1"/>
</dbReference>
<dbReference type="Pfam" id="PF13578">
    <property type="entry name" value="Methyltransf_24"/>
    <property type="match status" value="1"/>
</dbReference>
<dbReference type="EC" id="2.1.1.-" evidence="1"/>
<keyword evidence="1" id="KW-0489">Methyltransferase</keyword>
<protein>
    <submittedName>
        <fullName evidence="1">Class I SAM-dependent methyltransferase</fullName>
        <ecNumber evidence="1">2.1.1.-</ecNumber>
    </submittedName>
</protein>
<evidence type="ECO:0000313" key="2">
    <source>
        <dbReference type="Proteomes" id="UP001597468"/>
    </source>
</evidence>
<sequence>MFRELENVVLNSPNRFELWEKFIVKFEIKYFAEIGVYRGEFAEAMLRNCQSLEKYFMIDPWRYISDWNKPANTSNREFEKYYNETLSRTDFARNKRLILRGRTKEIAGDIADNSLDLVYIDGDHTLKGISIDLLTYWNKIKNNGFIAGDDFCPNIWQHKEKYEPTLVFPYAVYFAEAVDFKIFALPFNQFIISKNHKGFEFVNLSGDNYSKDNLLNQMEYLERTRKYTWIDKIFKRL</sequence>
<keyword evidence="1" id="KW-0808">Transferase</keyword>
<comment type="caution">
    <text evidence="1">The sequence shown here is derived from an EMBL/GenBank/DDBJ whole genome shotgun (WGS) entry which is preliminary data.</text>
</comment>
<dbReference type="GO" id="GO:0032259">
    <property type="term" value="P:methylation"/>
    <property type="evidence" value="ECO:0007669"/>
    <property type="project" value="UniProtKB-KW"/>
</dbReference>
<reference evidence="2" key="1">
    <citation type="journal article" date="2019" name="Int. J. Syst. Evol. Microbiol.">
        <title>The Global Catalogue of Microorganisms (GCM) 10K type strain sequencing project: providing services to taxonomists for standard genome sequencing and annotation.</title>
        <authorList>
            <consortium name="The Broad Institute Genomics Platform"/>
            <consortium name="The Broad Institute Genome Sequencing Center for Infectious Disease"/>
            <person name="Wu L."/>
            <person name="Ma J."/>
        </authorList>
    </citation>
    <scope>NUCLEOTIDE SEQUENCE [LARGE SCALE GENOMIC DNA]</scope>
    <source>
        <strain evidence="2">KCTC 42585</strain>
    </source>
</reference>
<evidence type="ECO:0000313" key="1">
    <source>
        <dbReference type="EMBL" id="MFD2517944.1"/>
    </source>
</evidence>
<dbReference type="GO" id="GO:0008168">
    <property type="term" value="F:methyltransferase activity"/>
    <property type="evidence" value="ECO:0007669"/>
    <property type="project" value="UniProtKB-KW"/>
</dbReference>
<name>A0ABW5IXM4_9FLAO</name>
<keyword evidence="2" id="KW-1185">Reference proteome</keyword>
<dbReference type="Proteomes" id="UP001597468">
    <property type="component" value="Unassembled WGS sequence"/>
</dbReference>
<dbReference type="RefSeq" id="WP_380751123.1">
    <property type="nucleotide sequence ID" value="NZ_JBHULT010000008.1"/>
</dbReference>
<organism evidence="1 2">
    <name type="scientific">Salinimicrobium flavum</name>
    <dbReference type="NCBI Taxonomy" id="1737065"/>
    <lineage>
        <taxon>Bacteria</taxon>
        <taxon>Pseudomonadati</taxon>
        <taxon>Bacteroidota</taxon>
        <taxon>Flavobacteriia</taxon>
        <taxon>Flavobacteriales</taxon>
        <taxon>Flavobacteriaceae</taxon>
        <taxon>Salinimicrobium</taxon>
    </lineage>
</organism>
<dbReference type="InterPro" id="IPR029063">
    <property type="entry name" value="SAM-dependent_MTases_sf"/>
</dbReference>